<comment type="subcellular location">
    <subcellularLocation>
        <location evidence="1 12">Cytoplasm</location>
    </subcellularLocation>
</comment>
<evidence type="ECO:0000313" key="15">
    <source>
        <dbReference type="EMBL" id="AGY60642.1"/>
    </source>
</evidence>
<dbReference type="FunFam" id="3.40.50.880:FF:000009">
    <property type="entry name" value="Imidazole glycerol phosphate synthase subunit HisH"/>
    <property type="match status" value="1"/>
</dbReference>
<comment type="catalytic activity">
    <reaction evidence="11 12">
        <text>L-glutamine + H2O = L-glutamate + NH4(+)</text>
        <dbReference type="Rhea" id="RHEA:15889"/>
        <dbReference type="ChEBI" id="CHEBI:15377"/>
        <dbReference type="ChEBI" id="CHEBI:28938"/>
        <dbReference type="ChEBI" id="CHEBI:29985"/>
        <dbReference type="ChEBI" id="CHEBI:58359"/>
        <dbReference type="EC" id="3.5.1.2"/>
    </reaction>
</comment>
<evidence type="ECO:0000256" key="6">
    <source>
        <dbReference type="ARBA" id="ARBA00022801"/>
    </source>
</evidence>
<feature type="active site" evidence="12 13">
    <location>
        <position position="191"/>
    </location>
</feature>
<evidence type="ECO:0000256" key="2">
    <source>
        <dbReference type="ARBA" id="ARBA00005091"/>
    </source>
</evidence>
<evidence type="ECO:0000256" key="7">
    <source>
        <dbReference type="ARBA" id="ARBA00022962"/>
    </source>
</evidence>
<dbReference type="SUPFAM" id="SSF52317">
    <property type="entry name" value="Class I glutamine amidotransferase-like"/>
    <property type="match status" value="1"/>
</dbReference>
<dbReference type="GO" id="GO:0005737">
    <property type="term" value="C:cytoplasm"/>
    <property type="evidence" value="ECO:0007669"/>
    <property type="project" value="UniProtKB-SubCell"/>
</dbReference>
<keyword evidence="5 12" id="KW-0028">Amino-acid biosynthesis</keyword>
<dbReference type="CDD" id="cd01748">
    <property type="entry name" value="GATase1_IGP_Synthase"/>
    <property type="match status" value="1"/>
</dbReference>
<evidence type="ECO:0000256" key="13">
    <source>
        <dbReference type="PIRSR" id="PIRSR000495-1"/>
    </source>
</evidence>
<dbReference type="AlphaFoldDB" id="U5QNS1"/>
<gene>
    <name evidence="12 15" type="primary">hisH</name>
    <name evidence="15" type="ORF">GKIL_4396</name>
</gene>
<dbReference type="HAMAP" id="MF_00278">
    <property type="entry name" value="HisH"/>
    <property type="match status" value="1"/>
</dbReference>
<dbReference type="STRING" id="1183438.GKIL_4396"/>
<comment type="function">
    <text evidence="12">IGPS catalyzes the conversion of PRFAR and glutamine to IGP, AICAR and glutamate. The HisH subunit catalyzes the hydrolysis of glutamine to glutamate and ammonia as part of the synthesis of IGP and AICAR. The resulting ammonia molecule is channeled to the active site of HisF.</text>
</comment>
<dbReference type="NCBIfam" id="TIGR01855">
    <property type="entry name" value="IMP_synth_hisH"/>
    <property type="match status" value="1"/>
</dbReference>
<evidence type="ECO:0000256" key="12">
    <source>
        <dbReference type="HAMAP-Rule" id="MF_00278"/>
    </source>
</evidence>
<dbReference type="Pfam" id="PF00117">
    <property type="entry name" value="GATase"/>
    <property type="match status" value="1"/>
</dbReference>
<evidence type="ECO:0000256" key="11">
    <source>
        <dbReference type="ARBA" id="ARBA00049534"/>
    </source>
</evidence>
<dbReference type="PANTHER" id="PTHR42701">
    <property type="entry name" value="IMIDAZOLE GLYCEROL PHOSPHATE SYNTHASE SUBUNIT HISH"/>
    <property type="match status" value="1"/>
</dbReference>
<dbReference type="HOGENOM" id="CLU_071837_2_2_3"/>
<dbReference type="EC" id="3.5.1.2" evidence="12"/>
<evidence type="ECO:0000313" key="16">
    <source>
        <dbReference type="Proteomes" id="UP000017396"/>
    </source>
</evidence>
<evidence type="ECO:0000256" key="1">
    <source>
        <dbReference type="ARBA" id="ARBA00004496"/>
    </source>
</evidence>
<comment type="subunit">
    <text evidence="3 12">Heterodimer of HisH and HisF.</text>
</comment>
<keyword evidence="16" id="KW-1185">Reference proteome</keyword>
<dbReference type="GO" id="GO:0016829">
    <property type="term" value="F:lyase activity"/>
    <property type="evidence" value="ECO:0007669"/>
    <property type="project" value="UniProtKB-KW"/>
</dbReference>
<dbReference type="Proteomes" id="UP000017396">
    <property type="component" value="Chromosome"/>
</dbReference>
<evidence type="ECO:0000256" key="4">
    <source>
        <dbReference type="ARBA" id="ARBA00022490"/>
    </source>
</evidence>
<dbReference type="PATRIC" id="fig|1183438.3.peg.4324"/>
<feature type="active site" description="Nucleophile" evidence="12 13">
    <location>
        <position position="84"/>
    </location>
</feature>
<dbReference type="KEGG" id="glj:GKIL_4396"/>
<dbReference type="RefSeq" id="WP_023176026.1">
    <property type="nucleotide sequence ID" value="NC_022600.1"/>
</dbReference>
<dbReference type="OrthoDB" id="9807137at2"/>
<dbReference type="InterPro" id="IPR029062">
    <property type="entry name" value="Class_I_gatase-like"/>
</dbReference>
<keyword evidence="4 12" id="KW-0963">Cytoplasm</keyword>
<dbReference type="EC" id="4.3.2.10" evidence="12"/>
<feature type="active site" evidence="12 13">
    <location>
        <position position="189"/>
    </location>
</feature>
<dbReference type="UniPathway" id="UPA00031">
    <property type="reaction ID" value="UER00010"/>
</dbReference>
<keyword evidence="7 12" id="KW-0315">Glutamine amidotransferase</keyword>
<organism evidence="15 16">
    <name type="scientific">Gloeobacter kilaueensis (strain ATCC BAA-2537 / CCAP 1431/1 / ULC 316 / JS1)</name>
    <dbReference type="NCBI Taxonomy" id="1183438"/>
    <lineage>
        <taxon>Bacteria</taxon>
        <taxon>Bacillati</taxon>
        <taxon>Cyanobacteriota</taxon>
        <taxon>Cyanophyceae</taxon>
        <taxon>Gloeobacterales</taxon>
        <taxon>Gloeobacteraceae</taxon>
        <taxon>Gloeobacter</taxon>
    </lineage>
</organism>
<dbReference type="Gene3D" id="3.40.50.880">
    <property type="match status" value="1"/>
</dbReference>
<evidence type="ECO:0000256" key="8">
    <source>
        <dbReference type="ARBA" id="ARBA00023102"/>
    </source>
</evidence>
<sequence>MARIPSIALVDYGVGNLHSARKGLEAMGARVVVSAHPETLAAADGVVLPGVGAFDAAIEKLAERDLGPTLQRLVDQGQPLLGICLGLQVLFESSEEGRLPGLGILPGRVRRFASEPGLTIPHMGWNQLEFDQPDCPLWQGLAAGSWVYFVHSYYVEPACSADRAATAVHGHQPFTAAIARDRLWAVQFHPEKSARTGLQILKNFIALTVGDRSLVAPAAN</sequence>
<keyword evidence="9 12" id="KW-0456">Lyase</keyword>
<dbReference type="GO" id="GO:0000107">
    <property type="term" value="F:imidazoleglycerol-phosphate synthase activity"/>
    <property type="evidence" value="ECO:0007669"/>
    <property type="project" value="UniProtKB-UniRule"/>
</dbReference>
<evidence type="ECO:0000256" key="3">
    <source>
        <dbReference type="ARBA" id="ARBA00011152"/>
    </source>
</evidence>
<dbReference type="EMBL" id="CP003587">
    <property type="protein sequence ID" value="AGY60642.1"/>
    <property type="molecule type" value="Genomic_DNA"/>
</dbReference>
<keyword evidence="8 12" id="KW-0368">Histidine biosynthesis</keyword>
<protein>
    <recommendedName>
        <fullName evidence="12">Imidazole glycerol phosphate synthase subunit HisH</fullName>
        <ecNumber evidence="12">4.3.2.10</ecNumber>
    </recommendedName>
    <alternativeName>
        <fullName evidence="12">IGP synthase glutaminase subunit</fullName>
        <ecNumber evidence="12">3.5.1.2</ecNumber>
    </alternativeName>
    <alternativeName>
        <fullName evidence="12">IGP synthase subunit HisH</fullName>
    </alternativeName>
    <alternativeName>
        <fullName evidence="12">ImGP synthase subunit HisH</fullName>
        <shortName evidence="12">IGPS subunit HisH</shortName>
    </alternativeName>
</protein>
<comment type="pathway">
    <text evidence="2 12">Amino-acid biosynthesis; L-histidine biosynthesis; L-histidine from 5-phospho-alpha-D-ribose 1-diphosphate: step 5/9.</text>
</comment>
<evidence type="ECO:0000256" key="10">
    <source>
        <dbReference type="ARBA" id="ARBA00047838"/>
    </source>
</evidence>
<dbReference type="PROSITE" id="PS51274">
    <property type="entry name" value="GATASE_COBBQ"/>
    <property type="match status" value="1"/>
</dbReference>
<evidence type="ECO:0000259" key="14">
    <source>
        <dbReference type="Pfam" id="PF00117"/>
    </source>
</evidence>
<feature type="domain" description="Glutamine amidotransferase" evidence="14">
    <location>
        <begin position="9"/>
        <end position="205"/>
    </location>
</feature>
<dbReference type="GO" id="GO:0000105">
    <property type="term" value="P:L-histidine biosynthetic process"/>
    <property type="evidence" value="ECO:0007669"/>
    <property type="project" value="UniProtKB-UniRule"/>
</dbReference>
<accession>U5QNS1</accession>
<dbReference type="PANTHER" id="PTHR42701:SF1">
    <property type="entry name" value="IMIDAZOLE GLYCEROL PHOSPHATE SYNTHASE SUBUNIT HISH"/>
    <property type="match status" value="1"/>
</dbReference>
<dbReference type="InterPro" id="IPR017926">
    <property type="entry name" value="GATASE"/>
</dbReference>
<evidence type="ECO:0000256" key="5">
    <source>
        <dbReference type="ARBA" id="ARBA00022605"/>
    </source>
</evidence>
<dbReference type="PROSITE" id="PS51273">
    <property type="entry name" value="GATASE_TYPE_1"/>
    <property type="match status" value="1"/>
</dbReference>
<proteinExistence type="inferred from homology"/>
<dbReference type="PIRSF" id="PIRSF000495">
    <property type="entry name" value="Amidotransf_hisH"/>
    <property type="match status" value="1"/>
</dbReference>
<dbReference type="GO" id="GO:0004359">
    <property type="term" value="F:glutaminase activity"/>
    <property type="evidence" value="ECO:0007669"/>
    <property type="project" value="UniProtKB-EC"/>
</dbReference>
<comment type="catalytic activity">
    <reaction evidence="10 12">
        <text>5-[(5-phospho-1-deoxy-D-ribulos-1-ylimino)methylamino]-1-(5-phospho-beta-D-ribosyl)imidazole-4-carboxamide + L-glutamine = D-erythro-1-(imidazol-4-yl)glycerol 3-phosphate + 5-amino-1-(5-phospho-beta-D-ribosyl)imidazole-4-carboxamide + L-glutamate + H(+)</text>
        <dbReference type="Rhea" id="RHEA:24793"/>
        <dbReference type="ChEBI" id="CHEBI:15378"/>
        <dbReference type="ChEBI" id="CHEBI:29985"/>
        <dbReference type="ChEBI" id="CHEBI:58278"/>
        <dbReference type="ChEBI" id="CHEBI:58359"/>
        <dbReference type="ChEBI" id="CHEBI:58475"/>
        <dbReference type="ChEBI" id="CHEBI:58525"/>
        <dbReference type="EC" id="4.3.2.10"/>
    </reaction>
</comment>
<reference evidence="15 16" key="1">
    <citation type="journal article" date="2013" name="PLoS ONE">
        <title>Cultivation and Complete Genome Sequencing of Gloeobacter kilaueensis sp. nov., from a Lava Cave in Kilauea Caldera, Hawai'i.</title>
        <authorList>
            <person name="Saw J.H."/>
            <person name="Schatz M."/>
            <person name="Brown M.V."/>
            <person name="Kunkel D.D."/>
            <person name="Foster J.S."/>
            <person name="Shick H."/>
            <person name="Christensen S."/>
            <person name="Hou S."/>
            <person name="Wan X."/>
            <person name="Donachie S.P."/>
        </authorList>
    </citation>
    <scope>NUCLEOTIDE SEQUENCE [LARGE SCALE GENOMIC DNA]</scope>
    <source>
        <strain evidence="16">JS</strain>
    </source>
</reference>
<keyword evidence="6 12" id="KW-0378">Hydrolase</keyword>
<evidence type="ECO:0000256" key="9">
    <source>
        <dbReference type="ARBA" id="ARBA00023239"/>
    </source>
</evidence>
<dbReference type="InterPro" id="IPR010139">
    <property type="entry name" value="Imidazole-glycPsynth_HisH"/>
</dbReference>
<name>U5QNS1_GLOK1</name>
<dbReference type="eggNOG" id="COG0118">
    <property type="taxonomic scope" value="Bacteria"/>
</dbReference>